<reference evidence="1" key="1">
    <citation type="submission" date="2014-11" db="EMBL/GenBank/DDBJ databases">
        <authorList>
            <person name="Amaro Gonzalez C."/>
        </authorList>
    </citation>
    <scope>NUCLEOTIDE SEQUENCE</scope>
</reference>
<proteinExistence type="predicted"/>
<organism evidence="1">
    <name type="scientific">Anguilla anguilla</name>
    <name type="common">European freshwater eel</name>
    <name type="synonym">Muraena anguilla</name>
    <dbReference type="NCBI Taxonomy" id="7936"/>
    <lineage>
        <taxon>Eukaryota</taxon>
        <taxon>Metazoa</taxon>
        <taxon>Chordata</taxon>
        <taxon>Craniata</taxon>
        <taxon>Vertebrata</taxon>
        <taxon>Euteleostomi</taxon>
        <taxon>Actinopterygii</taxon>
        <taxon>Neopterygii</taxon>
        <taxon>Teleostei</taxon>
        <taxon>Anguilliformes</taxon>
        <taxon>Anguillidae</taxon>
        <taxon>Anguilla</taxon>
    </lineage>
</organism>
<dbReference type="AlphaFoldDB" id="A0A0E9W9Y7"/>
<dbReference type="EMBL" id="GBXM01021456">
    <property type="protein sequence ID" value="JAH87121.1"/>
    <property type="molecule type" value="Transcribed_RNA"/>
</dbReference>
<reference evidence="1" key="2">
    <citation type="journal article" date="2015" name="Fish Shellfish Immunol.">
        <title>Early steps in the European eel (Anguilla anguilla)-Vibrio vulnificus interaction in the gills: Role of the RtxA13 toxin.</title>
        <authorList>
            <person name="Callol A."/>
            <person name="Pajuelo D."/>
            <person name="Ebbesson L."/>
            <person name="Teles M."/>
            <person name="MacKenzie S."/>
            <person name="Amaro C."/>
        </authorList>
    </citation>
    <scope>NUCLEOTIDE SEQUENCE</scope>
</reference>
<accession>A0A0E9W9Y7</accession>
<sequence length="18" mass="2193">MWATGKYTIFLSLKHCHR</sequence>
<name>A0A0E9W9Y7_ANGAN</name>
<evidence type="ECO:0000313" key="1">
    <source>
        <dbReference type="EMBL" id="JAH87121.1"/>
    </source>
</evidence>
<protein>
    <submittedName>
        <fullName evidence="1">Uncharacterized protein</fullName>
    </submittedName>
</protein>